<dbReference type="Proteomes" id="UP001055072">
    <property type="component" value="Unassembled WGS sequence"/>
</dbReference>
<evidence type="ECO:0000313" key="2">
    <source>
        <dbReference type="Proteomes" id="UP001055072"/>
    </source>
</evidence>
<reference evidence="1" key="1">
    <citation type="journal article" date="2021" name="Environ. Microbiol.">
        <title>Gene family expansions and transcriptome signatures uncover fungal adaptations to wood decay.</title>
        <authorList>
            <person name="Hage H."/>
            <person name="Miyauchi S."/>
            <person name="Viragh M."/>
            <person name="Drula E."/>
            <person name="Min B."/>
            <person name="Chaduli D."/>
            <person name="Navarro D."/>
            <person name="Favel A."/>
            <person name="Norest M."/>
            <person name="Lesage-Meessen L."/>
            <person name="Balint B."/>
            <person name="Merenyi Z."/>
            <person name="de Eugenio L."/>
            <person name="Morin E."/>
            <person name="Martinez A.T."/>
            <person name="Baldrian P."/>
            <person name="Stursova M."/>
            <person name="Martinez M.J."/>
            <person name="Novotny C."/>
            <person name="Magnuson J.K."/>
            <person name="Spatafora J.W."/>
            <person name="Maurice S."/>
            <person name="Pangilinan J."/>
            <person name="Andreopoulos W."/>
            <person name="LaButti K."/>
            <person name="Hundley H."/>
            <person name="Na H."/>
            <person name="Kuo A."/>
            <person name="Barry K."/>
            <person name="Lipzen A."/>
            <person name="Henrissat B."/>
            <person name="Riley R."/>
            <person name="Ahrendt S."/>
            <person name="Nagy L.G."/>
            <person name="Grigoriev I.V."/>
            <person name="Martin F."/>
            <person name="Rosso M.N."/>
        </authorList>
    </citation>
    <scope>NUCLEOTIDE SEQUENCE</scope>
    <source>
        <strain evidence="1">CBS 384.51</strain>
    </source>
</reference>
<evidence type="ECO:0000313" key="1">
    <source>
        <dbReference type="EMBL" id="KAI0088534.1"/>
    </source>
</evidence>
<gene>
    <name evidence="1" type="ORF">BDY19DRAFT_906556</name>
</gene>
<protein>
    <submittedName>
        <fullName evidence="1">Uncharacterized protein</fullName>
    </submittedName>
</protein>
<keyword evidence="2" id="KW-1185">Reference proteome</keyword>
<comment type="caution">
    <text evidence="1">The sequence shown here is derived from an EMBL/GenBank/DDBJ whole genome shotgun (WGS) entry which is preliminary data.</text>
</comment>
<sequence>MNIGDPPTTPKKAPNASSTPSDTLKSLHLSVGNTPVFKNVNYSVEASRTTVVDDLPSEVPEVDFAFFQDYILPPLNDKIQIQNVIRKLETQKVIVDGRWAAFPSDPWEYASGSGDKENAVFSHLASVIENITSQSGIGDEKAIDYVSRPNSDLVCCCEGESKAARPDGYFLFEDHTQRFDARDYWRDILTPAEFKLRDRHEDLQDDVIKICWNMYQVMKEDPRRRFVFGFTIENTQMRVWLMSRAEVIVSQPFNFITDHAKFIHFMLSQVYAKPHELGIDTNMTVVKGEGDDSTLVYDIVLHHDPVEGGREEADPIVVRTVYLINDDGVKYPLGQGTRVWRVDRLIHGKVDESAPGRVLKESWVDEDREREGDILEQIKSQPDVATNENVKLAFDGLLLTPVASGDVLIGDLPDSTRGLITRGADIPDTAELFSLQVPNSHQPSHTVHGSVSAAETQLSITPCTVRLRQKLIRNLKKRHYRILLAEECKPLSKETSLHNVFLGLAEITDGYGWVHRDVSIGNIMYHRKSEKWKLSDVEFAKRLDVKSAHEIRTGTANFMAVEVDIGEYLYQTTPDAPGASNGKKKDIDAIATRMNQRRRGDNPGPRRDKRHAGTFVEQPFHYNPTHDLESLWWIGVYFVINKVTSPAIASDGTPAVDSTDNVPSPATSSLTVEQRKYAGQLFYSYEARSKAMFPEVGSEFDKKAVGWPTHLNAICLELIELRKLLRKHYTIIERPGFVITNEVCDGITELYETFRTTFTSLAGTLAAGDITVAPLPFDFDEKGVLHMAAQNSARASARGSSVKSNPKRKSHTEEHSVASSSGSKKQKPNTQAQPSVGASMSMEVGDVGDRSGTGKGKGVAR</sequence>
<organism evidence="1 2">
    <name type="scientific">Irpex rosettiformis</name>
    <dbReference type="NCBI Taxonomy" id="378272"/>
    <lineage>
        <taxon>Eukaryota</taxon>
        <taxon>Fungi</taxon>
        <taxon>Dikarya</taxon>
        <taxon>Basidiomycota</taxon>
        <taxon>Agaricomycotina</taxon>
        <taxon>Agaricomycetes</taxon>
        <taxon>Polyporales</taxon>
        <taxon>Irpicaceae</taxon>
        <taxon>Irpex</taxon>
    </lineage>
</organism>
<dbReference type="EMBL" id="MU274913">
    <property type="protein sequence ID" value="KAI0088534.1"/>
    <property type="molecule type" value="Genomic_DNA"/>
</dbReference>
<proteinExistence type="predicted"/>
<name>A0ACB8U2T5_9APHY</name>
<accession>A0ACB8U2T5</accession>